<organism evidence="1 2">
    <name type="scientific">Araneus ventricosus</name>
    <name type="common">Orbweaver spider</name>
    <name type="synonym">Epeira ventricosa</name>
    <dbReference type="NCBI Taxonomy" id="182803"/>
    <lineage>
        <taxon>Eukaryota</taxon>
        <taxon>Metazoa</taxon>
        <taxon>Ecdysozoa</taxon>
        <taxon>Arthropoda</taxon>
        <taxon>Chelicerata</taxon>
        <taxon>Arachnida</taxon>
        <taxon>Araneae</taxon>
        <taxon>Araneomorphae</taxon>
        <taxon>Entelegynae</taxon>
        <taxon>Araneoidea</taxon>
        <taxon>Araneidae</taxon>
        <taxon>Araneus</taxon>
    </lineage>
</organism>
<accession>A0A4Y2HT65</accession>
<dbReference type="EMBL" id="BGPR01002151">
    <property type="protein sequence ID" value="GBM68607.1"/>
    <property type="molecule type" value="Genomic_DNA"/>
</dbReference>
<evidence type="ECO:0000313" key="1">
    <source>
        <dbReference type="EMBL" id="GBM68607.1"/>
    </source>
</evidence>
<proteinExistence type="predicted"/>
<dbReference type="OrthoDB" id="4843387at2759"/>
<evidence type="ECO:0000313" key="2">
    <source>
        <dbReference type="Proteomes" id="UP000499080"/>
    </source>
</evidence>
<sequence>MSRRNHLHDKMRWRAVGMLYKLVQDNLLFPKKLNVTVVSSLAVVPLPRDSSEDVESGRGESPQRQTSFTCCNVDAGGHNSATAGVAALCCCRKGPIPPSCVVQSPCRRCSLTTICCLCLCPRSRQVALGP</sequence>
<protein>
    <submittedName>
        <fullName evidence="1">Uncharacterized protein</fullName>
    </submittedName>
</protein>
<keyword evidence="2" id="KW-1185">Reference proteome</keyword>
<name>A0A4Y2HT65_ARAVE</name>
<dbReference type="AlphaFoldDB" id="A0A4Y2HT65"/>
<reference evidence="1 2" key="1">
    <citation type="journal article" date="2019" name="Sci. Rep.">
        <title>Orb-weaving spider Araneus ventricosus genome elucidates the spidroin gene catalogue.</title>
        <authorList>
            <person name="Kono N."/>
            <person name="Nakamura H."/>
            <person name="Ohtoshi R."/>
            <person name="Moran D.A.P."/>
            <person name="Shinohara A."/>
            <person name="Yoshida Y."/>
            <person name="Fujiwara M."/>
            <person name="Mori M."/>
            <person name="Tomita M."/>
            <person name="Arakawa K."/>
        </authorList>
    </citation>
    <scope>NUCLEOTIDE SEQUENCE [LARGE SCALE GENOMIC DNA]</scope>
</reference>
<comment type="caution">
    <text evidence="1">The sequence shown here is derived from an EMBL/GenBank/DDBJ whole genome shotgun (WGS) entry which is preliminary data.</text>
</comment>
<dbReference type="Proteomes" id="UP000499080">
    <property type="component" value="Unassembled WGS sequence"/>
</dbReference>
<gene>
    <name evidence="1" type="ORF">AVEN_167599_1</name>
</gene>